<organism evidence="3 4">
    <name type="scientific">Gemmata massiliana</name>
    <dbReference type="NCBI Taxonomy" id="1210884"/>
    <lineage>
        <taxon>Bacteria</taxon>
        <taxon>Pseudomonadati</taxon>
        <taxon>Planctomycetota</taxon>
        <taxon>Planctomycetia</taxon>
        <taxon>Gemmatales</taxon>
        <taxon>Gemmataceae</taxon>
        <taxon>Gemmata</taxon>
    </lineage>
</organism>
<feature type="domain" description="Ice-binding protein C-terminal" evidence="2">
    <location>
        <begin position="210"/>
        <end position="232"/>
    </location>
</feature>
<keyword evidence="4" id="KW-1185">Reference proteome</keyword>
<evidence type="ECO:0000313" key="4">
    <source>
        <dbReference type="Proteomes" id="UP000464178"/>
    </source>
</evidence>
<protein>
    <recommendedName>
        <fullName evidence="2">Ice-binding protein C-terminal domain-containing protein</fullName>
    </recommendedName>
</protein>
<dbReference type="Proteomes" id="UP000464178">
    <property type="component" value="Chromosome"/>
</dbReference>
<gene>
    <name evidence="3" type="ORF">SOIL9_37740</name>
</gene>
<name>A0A6P2D3H0_9BACT</name>
<feature type="chain" id="PRO_5026924963" description="Ice-binding protein C-terminal domain-containing protein" evidence="1">
    <location>
        <begin position="24"/>
        <end position="243"/>
    </location>
</feature>
<dbReference type="EMBL" id="LR593886">
    <property type="protein sequence ID" value="VTR93940.1"/>
    <property type="molecule type" value="Genomic_DNA"/>
</dbReference>
<dbReference type="RefSeq" id="WP_162668584.1">
    <property type="nucleotide sequence ID" value="NZ_LR593886.1"/>
</dbReference>
<dbReference type="KEGG" id="gms:SOIL9_37740"/>
<dbReference type="Pfam" id="PF07589">
    <property type="entry name" value="PEP-CTERM"/>
    <property type="match status" value="1"/>
</dbReference>
<evidence type="ECO:0000313" key="3">
    <source>
        <dbReference type="EMBL" id="VTR93940.1"/>
    </source>
</evidence>
<dbReference type="InterPro" id="IPR013424">
    <property type="entry name" value="Ice-binding_C"/>
</dbReference>
<reference evidence="3 4" key="1">
    <citation type="submission" date="2019-05" db="EMBL/GenBank/DDBJ databases">
        <authorList>
            <consortium name="Science for Life Laboratories"/>
        </authorList>
    </citation>
    <scope>NUCLEOTIDE SEQUENCE [LARGE SCALE GENOMIC DNA]</scope>
    <source>
        <strain evidence="3">Soil9</strain>
    </source>
</reference>
<accession>A0A6P2D3H0</accession>
<evidence type="ECO:0000256" key="1">
    <source>
        <dbReference type="SAM" id="SignalP"/>
    </source>
</evidence>
<keyword evidence="1" id="KW-0732">Signal</keyword>
<sequence length="243" mass="25370">MIRSAQTFIISATLALTFHLVTASDARAGFIKNISTGFNNTTNTLLSDGTSDDDYVIGSGGTGGHSGEVPLVRTAPLPGTWLADSASTGSRWLVLSGKGLEGVDVGAGVFFFDIVVDLTGFDPGTAQIAGLRYAADNKLVAVRINGTAVFTQDGSFAEEFQSFRDLGSVGLGQFHSGLNVIRFEVDNQLGSDSPLGLRVEGTVEGQSVTATPEPSSLMLLGTGAVSVLGWRRLRKPKQSLQSA</sequence>
<feature type="signal peptide" evidence="1">
    <location>
        <begin position="1"/>
        <end position="23"/>
    </location>
</feature>
<dbReference type="NCBIfam" id="TIGR02595">
    <property type="entry name" value="PEP_CTERM"/>
    <property type="match status" value="1"/>
</dbReference>
<dbReference type="AlphaFoldDB" id="A0A6P2D3H0"/>
<evidence type="ECO:0000259" key="2">
    <source>
        <dbReference type="Pfam" id="PF07589"/>
    </source>
</evidence>
<proteinExistence type="predicted"/>